<accession>A0A1F5LZ53</accession>
<protein>
    <submittedName>
        <fullName evidence="3">Uncharacterized protein</fullName>
    </submittedName>
</protein>
<dbReference type="EMBL" id="LXJU01000001">
    <property type="protein sequence ID" value="OGE58462.1"/>
    <property type="molecule type" value="Genomic_DNA"/>
</dbReference>
<feature type="chain" id="PRO_5009520016" evidence="2">
    <location>
        <begin position="23"/>
        <end position="392"/>
    </location>
</feature>
<comment type="caution">
    <text evidence="3">The sequence shown here is derived from an EMBL/GenBank/DDBJ whole genome shotgun (WGS) entry which is preliminary data.</text>
</comment>
<dbReference type="OrthoDB" id="4869700at2759"/>
<proteinExistence type="predicted"/>
<feature type="compositionally biased region" description="Low complexity" evidence="1">
    <location>
        <begin position="31"/>
        <end position="72"/>
    </location>
</feature>
<name>A0A1F5LZ53_PENAI</name>
<evidence type="ECO:0000256" key="1">
    <source>
        <dbReference type="SAM" id="MobiDB-lite"/>
    </source>
</evidence>
<evidence type="ECO:0000313" key="4">
    <source>
        <dbReference type="Proteomes" id="UP000177622"/>
    </source>
</evidence>
<dbReference type="RefSeq" id="XP_022493885.1">
    <property type="nucleotide sequence ID" value="XM_022626843.1"/>
</dbReference>
<feature type="signal peptide" evidence="2">
    <location>
        <begin position="1"/>
        <end position="22"/>
    </location>
</feature>
<evidence type="ECO:0000256" key="2">
    <source>
        <dbReference type="SAM" id="SignalP"/>
    </source>
</evidence>
<keyword evidence="2" id="KW-0732">Signal</keyword>
<sequence length="392" mass="42422">MLLHHRFLIVLALLFVPTGVLSRGGHGGSSSGSDSDSSSGSGSSGSYSDSDSSGSDDTSSTSPSSDGGTSCTDSHRLDFNDLQPYHYNQYNRDPRAGHASAYSEFDGVFFKGVANFTYTIETPPPNITDLGYPSSSSIKCPVGEQSFRMLGAAWVAGKPPRPAGPKNPIAIGFKAWKSNIQLSDIDYSYSVCDQVDLMRFGTTVDMIYSTYKNVSLDAMDAVDLKITQAPENSDMIQFEGVYDLKDWANSERNSRDPEKYENSGLSDQMFYLPAGTCSEGKRLGQVMMRWNGTFVKGSMTNETLQLNLSGTTIAGFENINMYDPTYTKVNVTFEIAFTGNLDVANSTQVVLTGAASHNESLITFERANSATIPGVSLHLGLLSLLFCSTIFL</sequence>
<organism evidence="3 4">
    <name type="scientific">Penicillium arizonense</name>
    <dbReference type="NCBI Taxonomy" id="1835702"/>
    <lineage>
        <taxon>Eukaryota</taxon>
        <taxon>Fungi</taxon>
        <taxon>Dikarya</taxon>
        <taxon>Ascomycota</taxon>
        <taxon>Pezizomycotina</taxon>
        <taxon>Eurotiomycetes</taxon>
        <taxon>Eurotiomycetidae</taxon>
        <taxon>Eurotiales</taxon>
        <taxon>Aspergillaceae</taxon>
        <taxon>Penicillium</taxon>
    </lineage>
</organism>
<evidence type="ECO:0000313" key="3">
    <source>
        <dbReference type="EMBL" id="OGE58462.1"/>
    </source>
</evidence>
<reference evidence="3 4" key="1">
    <citation type="journal article" date="2016" name="Sci. Rep.">
        <title>Penicillium arizonense, a new, genome sequenced fungal species, reveals a high chemical diversity in secreted metabolites.</title>
        <authorList>
            <person name="Grijseels S."/>
            <person name="Nielsen J.C."/>
            <person name="Randelovic M."/>
            <person name="Nielsen J."/>
            <person name="Nielsen K.F."/>
            <person name="Workman M."/>
            <person name="Frisvad J.C."/>
        </authorList>
    </citation>
    <scope>NUCLEOTIDE SEQUENCE [LARGE SCALE GENOMIC DNA]</scope>
    <source>
        <strain evidence="3 4">CBS 141311</strain>
    </source>
</reference>
<feature type="region of interest" description="Disordered" evidence="1">
    <location>
        <begin position="24"/>
        <end position="75"/>
    </location>
</feature>
<dbReference type="GeneID" id="34571577"/>
<dbReference type="Proteomes" id="UP000177622">
    <property type="component" value="Unassembled WGS sequence"/>
</dbReference>
<dbReference type="AlphaFoldDB" id="A0A1F5LZ53"/>
<gene>
    <name evidence="3" type="ORF">PENARI_c001G09123</name>
</gene>
<keyword evidence="4" id="KW-1185">Reference proteome</keyword>